<gene>
    <name evidence="2" type="ORF">VOP03_08870</name>
</gene>
<accession>A0ABU6IQQ8</accession>
<dbReference type="CDD" id="cd00093">
    <property type="entry name" value="HTH_XRE"/>
    <property type="match status" value="1"/>
</dbReference>
<sequence length="123" mass="14048">MTKNNIINEWLDKNNDPVIERLVKRNLAIANKVRNILSEKGLSDKEFASMLNKTPSEISKWLSGTHNFTGKTIIKMEIALGERLIHIEPIINYVYLDVIRGGLKDKKKYTQGDYNTVQPAYAS</sequence>
<dbReference type="Pfam" id="PF01381">
    <property type="entry name" value="HTH_3"/>
    <property type="match status" value="1"/>
</dbReference>
<dbReference type="PROSITE" id="PS50943">
    <property type="entry name" value="HTH_CROC1"/>
    <property type="match status" value="1"/>
</dbReference>
<dbReference type="SMART" id="SM00530">
    <property type="entry name" value="HTH_XRE"/>
    <property type="match status" value="1"/>
</dbReference>
<keyword evidence="3" id="KW-1185">Reference proteome</keyword>
<comment type="caution">
    <text evidence="2">The sequence shown here is derived from an EMBL/GenBank/DDBJ whole genome shotgun (WGS) entry which is preliminary data.</text>
</comment>
<name>A0ABU6IQQ8_9FLAO</name>
<evidence type="ECO:0000313" key="2">
    <source>
        <dbReference type="EMBL" id="MEC4265455.1"/>
    </source>
</evidence>
<evidence type="ECO:0000313" key="3">
    <source>
        <dbReference type="Proteomes" id="UP001355298"/>
    </source>
</evidence>
<dbReference type="InterPro" id="IPR010982">
    <property type="entry name" value="Lambda_DNA-bd_dom_sf"/>
</dbReference>
<reference evidence="2 3" key="1">
    <citation type="submission" date="2024-01" db="EMBL/GenBank/DDBJ databases">
        <title>The strains designed SYSU M86414 and SYSU M84420 isolated from the marine sediment in San Sha City (Hainan Province, China).</title>
        <authorList>
            <person name="Guo D."/>
        </authorList>
    </citation>
    <scope>NUCLEOTIDE SEQUENCE [LARGE SCALE GENOMIC DNA]</scope>
    <source>
        <strain evidence="2 3">SYSU M84420</strain>
    </source>
</reference>
<proteinExistence type="predicted"/>
<dbReference type="InterPro" id="IPR001387">
    <property type="entry name" value="Cro/C1-type_HTH"/>
</dbReference>
<dbReference type="Proteomes" id="UP001355298">
    <property type="component" value="Unassembled WGS sequence"/>
</dbReference>
<organism evidence="2 3">
    <name type="scientific">Flagellimonas halotolerans</name>
    <dbReference type="NCBI Taxonomy" id="3112164"/>
    <lineage>
        <taxon>Bacteria</taxon>
        <taxon>Pseudomonadati</taxon>
        <taxon>Bacteroidota</taxon>
        <taxon>Flavobacteriia</taxon>
        <taxon>Flavobacteriales</taxon>
        <taxon>Flavobacteriaceae</taxon>
        <taxon>Flagellimonas</taxon>
    </lineage>
</organism>
<dbReference type="Gene3D" id="1.10.260.40">
    <property type="entry name" value="lambda repressor-like DNA-binding domains"/>
    <property type="match status" value="1"/>
</dbReference>
<feature type="domain" description="HTH cro/C1-type" evidence="1">
    <location>
        <begin position="33"/>
        <end position="94"/>
    </location>
</feature>
<evidence type="ECO:0000259" key="1">
    <source>
        <dbReference type="PROSITE" id="PS50943"/>
    </source>
</evidence>
<protein>
    <submittedName>
        <fullName evidence="2">Helix-turn-helix transcriptional regulator</fullName>
    </submittedName>
</protein>
<dbReference type="EMBL" id="JAYMGW010000006">
    <property type="protein sequence ID" value="MEC4265455.1"/>
    <property type="molecule type" value="Genomic_DNA"/>
</dbReference>
<dbReference type="RefSeq" id="WP_326278483.1">
    <property type="nucleotide sequence ID" value="NZ_JAYKYV010000006.1"/>
</dbReference>
<dbReference type="SUPFAM" id="SSF47413">
    <property type="entry name" value="lambda repressor-like DNA-binding domains"/>
    <property type="match status" value="1"/>
</dbReference>